<dbReference type="EMBL" id="CP043529">
    <property type="protein sequence ID" value="QEW34714.1"/>
    <property type="molecule type" value="Genomic_DNA"/>
</dbReference>
<sequence length="40" mass="4581">MRLKENSLLLPARFLLGRKKGRAKSHVYYLDLLAHPLGGF</sequence>
<proteinExistence type="predicted"/>
<dbReference type="Proteomes" id="UP000095333">
    <property type="component" value="Unassembled WGS sequence"/>
</dbReference>
<evidence type="ECO:0000313" key="3">
    <source>
        <dbReference type="Proteomes" id="UP000095333"/>
    </source>
</evidence>
<name>A0A174M226_PHOVU</name>
<evidence type="ECO:0000313" key="1">
    <source>
        <dbReference type="EMBL" id="CUO77882.1"/>
    </source>
</evidence>
<dbReference type="EMBL" id="CYZI01000018">
    <property type="protein sequence ID" value="CUO77882.1"/>
    <property type="molecule type" value="Genomic_DNA"/>
</dbReference>
<evidence type="ECO:0000313" key="2">
    <source>
        <dbReference type="EMBL" id="QEW34714.1"/>
    </source>
</evidence>
<dbReference type="AlphaFoldDB" id="A0A174M226"/>
<evidence type="ECO:0000313" key="4">
    <source>
        <dbReference type="Proteomes" id="UP000326091"/>
    </source>
</evidence>
<gene>
    <name evidence="1" type="ORF">ERS852457_02748</name>
    <name evidence="2" type="ORF">VIC01_00149</name>
</gene>
<organism evidence="1 3">
    <name type="scientific">Phocaeicola vulgatus</name>
    <name type="common">Bacteroides vulgatus</name>
    <dbReference type="NCBI Taxonomy" id="821"/>
    <lineage>
        <taxon>Bacteria</taxon>
        <taxon>Pseudomonadati</taxon>
        <taxon>Bacteroidota</taxon>
        <taxon>Bacteroidia</taxon>
        <taxon>Bacteroidales</taxon>
        <taxon>Bacteroidaceae</taxon>
        <taxon>Phocaeicola</taxon>
    </lineage>
</organism>
<reference evidence="1 3" key="1">
    <citation type="submission" date="2015-09" db="EMBL/GenBank/DDBJ databases">
        <authorList>
            <consortium name="Pathogen Informatics"/>
        </authorList>
    </citation>
    <scope>NUCLEOTIDE SEQUENCE [LARGE SCALE GENOMIC DNA]</scope>
    <source>
        <strain evidence="1 3">2789STDY5834842</strain>
    </source>
</reference>
<dbReference type="Proteomes" id="UP000326091">
    <property type="component" value="Chromosome"/>
</dbReference>
<protein>
    <submittedName>
        <fullName evidence="1">Uncharacterized protein</fullName>
    </submittedName>
</protein>
<reference evidence="2 4" key="2">
    <citation type="submission" date="2019-09" db="EMBL/GenBank/DDBJ databases">
        <title>Commensal-derived Metabolites Govern Vibrio cholerae Pathogenesis in Host.</title>
        <authorList>
            <person name="Yoon S.S."/>
            <person name="Yoon M.Y."/>
        </authorList>
    </citation>
    <scope>NUCLEOTIDE SEQUENCE [LARGE SCALE GENOMIC DNA]</scope>
    <source>
        <strain evidence="2 4">VIC01</strain>
    </source>
</reference>
<accession>A0A174M226</accession>